<protein>
    <submittedName>
        <fullName evidence="1">Eukaryotic translation initiation factor 4 gamma 3</fullName>
    </submittedName>
</protein>
<keyword evidence="1" id="KW-0396">Initiation factor</keyword>
<gene>
    <name evidence="1" type="ORF">X975_14317</name>
</gene>
<dbReference type="STRING" id="407821.A0A087SY19"/>
<dbReference type="Gene3D" id="1.25.40.180">
    <property type="match status" value="1"/>
</dbReference>
<dbReference type="GO" id="GO:0003743">
    <property type="term" value="F:translation initiation factor activity"/>
    <property type="evidence" value="ECO:0007669"/>
    <property type="project" value="UniProtKB-KW"/>
</dbReference>
<dbReference type="AlphaFoldDB" id="A0A087SY19"/>
<organism evidence="1 2">
    <name type="scientific">Stegodyphus mimosarum</name>
    <name type="common">African social velvet spider</name>
    <dbReference type="NCBI Taxonomy" id="407821"/>
    <lineage>
        <taxon>Eukaryota</taxon>
        <taxon>Metazoa</taxon>
        <taxon>Ecdysozoa</taxon>
        <taxon>Arthropoda</taxon>
        <taxon>Chelicerata</taxon>
        <taxon>Arachnida</taxon>
        <taxon>Araneae</taxon>
        <taxon>Araneomorphae</taxon>
        <taxon>Entelegynae</taxon>
        <taxon>Eresoidea</taxon>
        <taxon>Eresidae</taxon>
        <taxon>Stegodyphus</taxon>
    </lineage>
</organism>
<accession>A0A087SY19</accession>
<keyword evidence="2" id="KW-1185">Reference proteome</keyword>
<sequence length="106" mass="12016">MAPVETISSTEISGEEFKQLAKGLLKETEDNGEIFDYIDAKISKNAIFKPCIIRALVLAVHEDAISVVNADFKLNQVQYEKRIAILSRYIHNNKNLESETLNTIQY</sequence>
<proteinExistence type="predicted"/>
<dbReference type="EMBL" id="KK112481">
    <property type="protein sequence ID" value="KFM57758.1"/>
    <property type="molecule type" value="Genomic_DNA"/>
</dbReference>
<evidence type="ECO:0000313" key="1">
    <source>
        <dbReference type="EMBL" id="KFM57758.1"/>
    </source>
</evidence>
<keyword evidence="1" id="KW-0648">Protein biosynthesis</keyword>
<evidence type="ECO:0000313" key="2">
    <source>
        <dbReference type="Proteomes" id="UP000054359"/>
    </source>
</evidence>
<reference evidence="1 2" key="1">
    <citation type="submission" date="2013-11" db="EMBL/GenBank/DDBJ databases">
        <title>Genome sequencing of Stegodyphus mimosarum.</title>
        <authorList>
            <person name="Bechsgaard J."/>
        </authorList>
    </citation>
    <scope>NUCLEOTIDE SEQUENCE [LARGE SCALE GENOMIC DNA]</scope>
</reference>
<name>A0A087SY19_STEMI</name>
<feature type="non-terminal residue" evidence="1">
    <location>
        <position position="106"/>
    </location>
</feature>
<dbReference type="Proteomes" id="UP000054359">
    <property type="component" value="Unassembled WGS sequence"/>
</dbReference>